<evidence type="ECO:0000313" key="2">
    <source>
        <dbReference type="Proteomes" id="UP001157733"/>
    </source>
</evidence>
<dbReference type="Pfam" id="PF11964">
    <property type="entry name" value="SpoIIAA-like"/>
    <property type="match status" value="1"/>
</dbReference>
<evidence type="ECO:0008006" key="3">
    <source>
        <dbReference type="Google" id="ProtNLM"/>
    </source>
</evidence>
<sequence>MIELEKLGDGRIGITLPRRIEVGDFPRITPEIDALIADRGRLKVLLNIAAVRGWSGVAALREHVIFVRAHHRSFQRMAVVVGPAWQRLAVRGMRLILFPRVKVFDSGELDAAQQWLQETAAPA</sequence>
<dbReference type="InterPro" id="IPR036513">
    <property type="entry name" value="STAS_dom_sf"/>
</dbReference>
<dbReference type="SUPFAM" id="SSF52091">
    <property type="entry name" value="SpoIIaa-like"/>
    <property type="match status" value="1"/>
</dbReference>
<reference evidence="1 2" key="1">
    <citation type="submission" date="2022-09" db="EMBL/GenBank/DDBJ databases">
        <authorList>
            <person name="Kop L."/>
        </authorList>
    </citation>
    <scope>NUCLEOTIDE SEQUENCE [LARGE SCALE GENOMIC DNA]</scope>
    <source>
        <strain evidence="1 2">347</strain>
    </source>
</reference>
<dbReference type="Gene3D" id="3.40.50.10600">
    <property type="entry name" value="SpoIIaa-like domains"/>
    <property type="match status" value="1"/>
</dbReference>
<dbReference type="InterPro" id="IPR021866">
    <property type="entry name" value="SpoIIAA-like"/>
</dbReference>
<dbReference type="InterPro" id="IPR038396">
    <property type="entry name" value="SpoIIAA-like_sf"/>
</dbReference>
<organism evidence="1 2">
    <name type="scientific">Nitrospina watsonii</name>
    <dbReference type="NCBI Taxonomy" id="1323948"/>
    <lineage>
        <taxon>Bacteria</taxon>
        <taxon>Pseudomonadati</taxon>
        <taxon>Nitrospinota/Tectimicrobiota group</taxon>
        <taxon>Nitrospinota</taxon>
        <taxon>Nitrospinia</taxon>
        <taxon>Nitrospinales</taxon>
        <taxon>Nitrospinaceae</taxon>
        <taxon>Nitrospina</taxon>
    </lineage>
</organism>
<evidence type="ECO:0000313" key="1">
    <source>
        <dbReference type="EMBL" id="CAI2719508.1"/>
    </source>
</evidence>
<dbReference type="RefSeq" id="WP_282012337.1">
    <property type="nucleotide sequence ID" value="NZ_OX336137.1"/>
</dbReference>
<protein>
    <recommendedName>
        <fullName evidence="3">STAS/SEC14 domain-containing protein</fullName>
    </recommendedName>
</protein>
<name>A0ABM9HHI1_9BACT</name>
<dbReference type="Proteomes" id="UP001157733">
    <property type="component" value="Chromosome"/>
</dbReference>
<proteinExistence type="predicted"/>
<dbReference type="EMBL" id="OX336137">
    <property type="protein sequence ID" value="CAI2719508.1"/>
    <property type="molecule type" value="Genomic_DNA"/>
</dbReference>
<keyword evidence="2" id="KW-1185">Reference proteome</keyword>
<accession>A0ABM9HHI1</accession>
<gene>
    <name evidence="1" type="ORF">NSPWAT_2652</name>
</gene>